<feature type="binding site" evidence="5">
    <location>
        <position position="85"/>
    </location>
    <ligand>
        <name>ATP</name>
        <dbReference type="ChEBI" id="CHEBI:30616"/>
    </ligand>
</feature>
<evidence type="ECO:0000259" key="7">
    <source>
        <dbReference type="PROSITE" id="PS50011"/>
    </source>
</evidence>
<feature type="domain" description="Protein kinase" evidence="7">
    <location>
        <begin position="56"/>
        <end position="324"/>
    </location>
</feature>
<dbReference type="CDD" id="cd06606">
    <property type="entry name" value="STKc_MAPKKK"/>
    <property type="match status" value="1"/>
</dbReference>
<dbReference type="AlphaFoldDB" id="A0A0W8DQZ3"/>
<keyword evidence="2 5" id="KW-0547">Nucleotide-binding</keyword>
<evidence type="ECO:0000256" key="6">
    <source>
        <dbReference type="SAM" id="MobiDB-lite"/>
    </source>
</evidence>
<evidence type="ECO:0000313" key="9">
    <source>
        <dbReference type="Proteomes" id="UP000054636"/>
    </source>
</evidence>
<keyword evidence="1" id="KW-0808">Transferase</keyword>
<evidence type="ECO:0000256" key="4">
    <source>
        <dbReference type="ARBA" id="ARBA00022840"/>
    </source>
</evidence>
<feature type="compositionally biased region" description="Polar residues" evidence="6">
    <location>
        <begin position="31"/>
        <end position="43"/>
    </location>
</feature>
<dbReference type="PROSITE" id="PS50011">
    <property type="entry name" value="PROTEIN_KINASE_DOM"/>
    <property type="match status" value="1"/>
</dbReference>
<organism evidence="8 9">
    <name type="scientific">Phytophthora nicotianae</name>
    <name type="common">Potato buckeye rot agent</name>
    <name type="synonym">Phytophthora parasitica</name>
    <dbReference type="NCBI Taxonomy" id="4792"/>
    <lineage>
        <taxon>Eukaryota</taxon>
        <taxon>Sar</taxon>
        <taxon>Stramenopiles</taxon>
        <taxon>Oomycota</taxon>
        <taxon>Peronosporomycetes</taxon>
        <taxon>Peronosporales</taxon>
        <taxon>Peronosporaceae</taxon>
        <taxon>Phytophthora</taxon>
    </lineage>
</organism>
<keyword evidence="3" id="KW-0418">Kinase</keyword>
<dbReference type="GO" id="GO:0005524">
    <property type="term" value="F:ATP binding"/>
    <property type="evidence" value="ECO:0007669"/>
    <property type="project" value="UniProtKB-UniRule"/>
</dbReference>
<dbReference type="EMBL" id="LNFP01000058">
    <property type="protein sequence ID" value="KUF98696.1"/>
    <property type="molecule type" value="Genomic_DNA"/>
</dbReference>
<keyword evidence="4 5" id="KW-0067">ATP-binding</keyword>
<dbReference type="SUPFAM" id="SSF56112">
    <property type="entry name" value="Protein kinase-like (PK-like)"/>
    <property type="match status" value="1"/>
</dbReference>
<evidence type="ECO:0000313" key="8">
    <source>
        <dbReference type="EMBL" id="KUF98696.1"/>
    </source>
</evidence>
<accession>A0A0W8DQZ3</accession>
<dbReference type="PROSITE" id="PS00107">
    <property type="entry name" value="PROTEIN_KINASE_ATP"/>
    <property type="match status" value="1"/>
</dbReference>
<dbReference type="Proteomes" id="UP000054636">
    <property type="component" value="Unassembled WGS sequence"/>
</dbReference>
<evidence type="ECO:0000256" key="3">
    <source>
        <dbReference type="ARBA" id="ARBA00022777"/>
    </source>
</evidence>
<dbReference type="InterPro" id="IPR050538">
    <property type="entry name" value="MAP_kinase_kinase_kinase"/>
</dbReference>
<evidence type="ECO:0000256" key="1">
    <source>
        <dbReference type="ARBA" id="ARBA00022679"/>
    </source>
</evidence>
<name>A0A0W8DQZ3_PHYNI</name>
<reference evidence="8 9" key="1">
    <citation type="submission" date="2015-11" db="EMBL/GenBank/DDBJ databases">
        <title>Genomes and virulence difference between two physiological races of Phytophthora nicotianae.</title>
        <authorList>
            <person name="Liu H."/>
            <person name="Ma X."/>
            <person name="Yu H."/>
            <person name="Fang D."/>
            <person name="Li Y."/>
            <person name="Wang X."/>
            <person name="Wang W."/>
            <person name="Dong Y."/>
            <person name="Xiao B."/>
        </authorList>
    </citation>
    <scope>NUCLEOTIDE SEQUENCE [LARGE SCALE GENOMIC DNA]</scope>
    <source>
        <strain evidence="9">race 1</strain>
    </source>
</reference>
<dbReference type="InterPro" id="IPR000719">
    <property type="entry name" value="Prot_kinase_dom"/>
</dbReference>
<dbReference type="PANTHER" id="PTHR48016">
    <property type="entry name" value="MAP KINASE KINASE KINASE SSK2-RELATED-RELATED"/>
    <property type="match status" value="1"/>
</dbReference>
<dbReference type="Pfam" id="PF00069">
    <property type="entry name" value="Pkinase"/>
    <property type="match status" value="2"/>
</dbReference>
<protein>
    <submittedName>
        <fullName evidence="8">H-or Na-translocating F-type</fullName>
    </submittedName>
</protein>
<dbReference type="Gene3D" id="1.10.510.10">
    <property type="entry name" value="Transferase(Phosphotransferase) domain 1"/>
    <property type="match status" value="1"/>
</dbReference>
<comment type="caution">
    <text evidence="8">The sequence shown here is derived from an EMBL/GenBank/DDBJ whole genome shotgun (WGS) entry which is preliminary data.</text>
</comment>
<proteinExistence type="predicted"/>
<gene>
    <name evidence="8" type="ORF">AM588_10010274</name>
</gene>
<dbReference type="GO" id="GO:0004672">
    <property type="term" value="F:protein kinase activity"/>
    <property type="evidence" value="ECO:0007669"/>
    <property type="project" value="InterPro"/>
</dbReference>
<feature type="region of interest" description="Disordered" evidence="6">
    <location>
        <begin position="1"/>
        <end position="43"/>
    </location>
</feature>
<sequence>MSLTRSTSPRIRRPANFSSFPEVSHRRETISPLNNQQVETETDTNATVVSNPITQWKRGELIGEGTFGKVYKGLNIATGELFALKEIEIHSRPNDDQVTQMQKLGEEISLMNNLNHKHIVRYVLMYFVSSYQGSHRSENHFYIFMEYVPGGSIASMLKQFDAFSEDLIRIFTRQIVQGVAYLHEMGIIHRDIKGLSDKTKLGLGCIFNMLCAWLVQQPGANVLVNEQGVSNLEESLRSIRGSIPWMAPEVVKQIGHGYKADIWSIGATVIEMATAKHPWPHCHNGLAAMYTIAMATAPPPLPEHLSLEAKSFLQRCFCINPEGK</sequence>
<evidence type="ECO:0000256" key="2">
    <source>
        <dbReference type="ARBA" id="ARBA00022741"/>
    </source>
</evidence>
<dbReference type="InterPro" id="IPR017441">
    <property type="entry name" value="Protein_kinase_ATP_BS"/>
</dbReference>
<evidence type="ECO:0000256" key="5">
    <source>
        <dbReference type="PROSITE-ProRule" id="PRU10141"/>
    </source>
</evidence>
<dbReference type="InterPro" id="IPR011009">
    <property type="entry name" value="Kinase-like_dom_sf"/>
</dbReference>